<keyword evidence="9 12" id="KW-0408">Iron</keyword>
<comment type="caution">
    <text evidence="15">The sequence shown here is derived from an EMBL/GenBank/DDBJ whole genome shotgun (WGS) entry which is preliminary data.</text>
</comment>
<accession>A0A8H4TR03</accession>
<dbReference type="PROSITE" id="PS00086">
    <property type="entry name" value="CYTOCHROME_P450"/>
    <property type="match status" value="1"/>
</dbReference>
<feature type="binding site" description="axial binding residue" evidence="12">
    <location>
        <position position="447"/>
    </location>
    <ligand>
        <name>heme</name>
        <dbReference type="ChEBI" id="CHEBI:30413"/>
    </ligand>
    <ligandPart>
        <name>Fe</name>
        <dbReference type="ChEBI" id="CHEBI:18248"/>
    </ligandPart>
</feature>
<proteinExistence type="inferred from homology"/>
<feature type="transmembrane region" description="Helical" evidence="14">
    <location>
        <begin position="32"/>
        <end position="48"/>
    </location>
</feature>
<comment type="cofactor">
    <cofactor evidence="1 12">
        <name>heme</name>
        <dbReference type="ChEBI" id="CHEBI:30413"/>
    </cofactor>
</comment>
<dbReference type="SUPFAM" id="SSF48264">
    <property type="entry name" value="Cytochrome P450"/>
    <property type="match status" value="1"/>
</dbReference>
<evidence type="ECO:0000256" key="1">
    <source>
        <dbReference type="ARBA" id="ARBA00001971"/>
    </source>
</evidence>
<keyword evidence="8 13" id="KW-0560">Oxidoreductase</keyword>
<comment type="subcellular location">
    <subcellularLocation>
        <location evidence="2">Membrane</location>
    </subcellularLocation>
</comment>
<feature type="transmembrane region" description="Helical" evidence="14">
    <location>
        <begin position="55"/>
        <end position="76"/>
    </location>
</feature>
<protein>
    <recommendedName>
        <fullName evidence="17">Cytochrome P450</fullName>
    </recommendedName>
</protein>
<keyword evidence="11 14" id="KW-0472">Membrane</keyword>
<evidence type="ECO:0000256" key="12">
    <source>
        <dbReference type="PIRSR" id="PIRSR602401-1"/>
    </source>
</evidence>
<evidence type="ECO:0000256" key="10">
    <source>
        <dbReference type="ARBA" id="ARBA00023033"/>
    </source>
</evidence>
<evidence type="ECO:0000256" key="13">
    <source>
        <dbReference type="RuleBase" id="RU000461"/>
    </source>
</evidence>
<evidence type="ECO:0000256" key="11">
    <source>
        <dbReference type="ARBA" id="ARBA00023136"/>
    </source>
</evidence>
<dbReference type="GO" id="GO:0016020">
    <property type="term" value="C:membrane"/>
    <property type="evidence" value="ECO:0007669"/>
    <property type="project" value="UniProtKB-SubCell"/>
</dbReference>
<dbReference type="InterPro" id="IPR017972">
    <property type="entry name" value="Cyt_P450_CS"/>
</dbReference>
<dbReference type="Gene3D" id="1.10.630.10">
    <property type="entry name" value="Cytochrome P450"/>
    <property type="match status" value="1"/>
</dbReference>
<dbReference type="PRINTS" id="PR00463">
    <property type="entry name" value="EP450I"/>
</dbReference>
<dbReference type="PANTHER" id="PTHR24305:SF112">
    <property type="entry name" value="L-ORNITHINE-N5-MONOOXYGENASE (EUROFUNG)"/>
    <property type="match status" value="1"/>
</dbReference>
<comment type="similarity">
    <text evidence="3 13">Belongs to the cytochrome P450 family.</text>
</comment>
<keyword evidence="5 14" id="KW-0812">Transmembrane</keyword>
<dbReference type="PRINTS" id="PR00385">
    <property type="entry name" value="P450"/>
</dbReference>
<dbReference type="AlphaFoldDB" id="A0A8H4TR03"/>
<evidence type="ECO:0000256" key="7">
    <source>
        <dbReference type="ARBA" id="ARBA00022989"/>
    </source>
</evidence>
<evidence type="ECO:0000256" key="14">
    <source>
        <dbReference type="SAM" id="Phobius"/>
    </source>
</evidence>
<dbReference type="GO" id="GO:0020037">
    <property type="term" value="F:heme binding"/>
    <property type="evidence" value="ECO:0007669"/>
    <property type="project" value="InterPro"/>
</dbReference>
<evidence type="ECO:0000256" key="8">
    <source>
        <dbReference type="ARBA" id="ARBA00023002"/>
    </source>
</evidence>
<name>A0A8H4TR03_9HYPO</name>
<dbReference type="EMBL" id="JABEXW010000536">
    <property type="protein sequence ID" value="KAF4962501.1"/>
    <property type="molecule type" value="Genomic_DNA"/>
</dbReference>
<dbReference type="InterPro" id="IPR050121">
    <property type="entry name" value="Cytochrome_P450_monoxygenase"/>
</dbReference>
<keyword evidence="16" id="KW-1185">Reference proteome</keyword>
<keyword evidence="10 13" id="KW-0503">Monooxygenase</keyword>
<keyword evidence="6 12" id="KW-0479">Metal-binding</keyword>
<evidence type="ECO:0000256" key="3">
    <source>
        <dbReference type="ARBA" id="ARBA00010617"/>
    </source>
</evidence>
<evidence type="ECO:0000256" key="6">
    <source>
        <dbReference type="ARBA" id="ARBA00022723"/>
    </source>
</evidence>
<dbReference type="GO" id="GO:0005506">
    <property type="term" value="F:iron ion binding"/>
    <property type="evidence" value="ECO:0007669"/>
    <property type="project" value="InterPro"/>
</dbReference>
<keyword evidence="4 12" id="KW-0349">Heme</keyword>
<organism evidence="15 16">
    <name type="scientific">Fusarium sarcochroum</name>
    <dbReference type="NCBI Taxonomy" id="1208366"/>
    <lineage>
        <taxon>Eukaryota</taxon>
        <taxon>Fungi</taxon>
        <taxon>Dikarya</taxon>
        <taxon>Ascomycota</taxon>
        <taxon>Pezizomycotina</taxon>
        <taxon>Sordariomycetes</taxon>
        <taxon>Hypocreomycetidae</taxon>
        <taxon>Hypocreales</taxon>
        <taxon>Nectriaceae</taxon>
        <taxon>Fusarium</taxon>
        <taxon>Fusarium lateritium species complex</taxon>
    </lineage>
</organism>
<dbReference type="Proteomes" id="UP000622797">
    <property type="component" value="Unassembled WGS sequence"/>
</dbReference>
<dbReference type="GO" id="GO:0004497">
    <property type="term" value="F:monooxygenase activity"/>
    <property type="evidence" value="ECO:0007669"/>
    <property type="project" value="UniProtKB-KW"/>
</dbReference>
<evidence type="ECO:0000256" key="2">
    <source>
        <dbReference type="ARBA" id="ARBA00004370"/>
    </source>
</evidence>
<gene>
    <name evidence="15" type="ORF">FSARC_9424</name>
</gene>
<dbReference type="InterPro" id="IPR001128">
    <property type="entry name" value="Cyt_P450"/>
</dbReference>
<dbReference type="GO" id="GO:0016705">
    <property type="term" value="F:oxidoreductase activity, acting on paired donors, with incorporation or reduction of molecular oxygen"/>
    <property type="evidence" value="ECO:0007669"/>
    <property type="project" value="InterPro"/>
</dbReference>
<dbReference type="Pfam" id="PF00067">
    <property type="entry name" value="p450"/>
    <property type="match status" value="1"/>
</dbReference>
<reference evidence="15" key="1">
    <citation type="journal article" date="2020" name="BMC Genomics">
        <title>Correction to: Identification and distribution of gene clusters required for synthesis of sphingolipid metabolism inhibitors in diverse species of the filamentous fungus Fusarium.</title>
        <authorList>
            <person name="Kim H.S."/>
            <person name="Lohmar J.M."/>
            <person name="Busman M."/>
            <person name="Brown D.W."/>
            <person name="Naumann T.A."/>
            <person name="Divon H.H."/>
            <person name="Lysoe E."/>
            <person name="Uhlig S."/>
            <person name="Proctor R.H."/>
        </authorList>
    </citation>
    <scope>NUCLEOTIDE SEQUENCE</scope>
    <source>
        <strain evidence="15">NRRL 20472</strain>
    </source>
</reference>
<reference evidence="15" key="2">
    <citation type="submission" date="2020-05" db="EMBL/GenBank/DDBJ databases">
        <authorList>
            <person name="Kim H.-S."/>
            <person name="Proctor R.H."/>
            <person name="Brown D.W."/>
        </authorList>
    </citation>
    <scope>NUCLEOTIDE SEQUENCE</scope>
    <source>
        <strain evidence="15">NRRL 20472</strain>
    </source>
</reference>
<evidence type="ECO:0000313" key="15">
    <source>
        <dbReference type="EMBL" id="KAF4962501.1"/>
    </source>
</evidence>
<dbReference type="InterPro" id="IPR002401">
    <property type="entry name" value="Cyt_P450_E_grp-I"/>
</dbReference>
<evidence type="ECO:0000256" key="9">
    <source>
        <dbReference type="ARBA" id="ARBA00023004"/>
    </source>
</evidence>
<evidence type="ECO:0008006" key="17">
    <source>
        <dbReference type="Google" id="ProtNLM"/>
    </source>
</evidence>
<evidence type="ECO:0000256" key="5">
    <source>
        <dbReference type="ARBA" id="ARBA00022692"/>
    </source>
</evidence>
<sequence length="558" mass="62782">MDIIDSQIIVTAVTAIAVHVFVSHIPEFPPEVYFLSYIFSNAVFFFYLSTGCTTFGVVFFSFLTANTTFLLSTVFLTTVHRLYFSPLTLHEKYQSDVIRVGPSELSVRNADAISKIYKGKHLRGDFNQVFNLVGGDTIATQVNILILLIRDKSLNGTEVPKYMQRVKGHIDNTVEILHKKAGEPVESGRLFDALVYDVLADLTFSKESRLQYGHGSEPTFVDYLHKFVRFGGVVGYMPVLQQLLRYLPTGADGHQVNILGHTMITERQAIVPLHKDFYAHFSSSNAFTQEELKLQSLTVLTAGADTVSKSLNQIFALLASRPDIQELIRQELKDAFNCEGFPSIEVLRSLNYLEGVIKEGLRMFPPLFRGSPAIVPKNGIMLETGDFIPPDTQVWIGQYLIMSDERNFPRAAEFLPERWMKDGNRQENELVTDRRAWFPFGHGAHSCPGKSLAMEEIRLIITYILSEFDVHFEEKGGQPFDYESWAADWNDFFAVEVGELYLNSVGAEVLGTLVRIGGYGLAQHSVAVVHWFVVRYAEIFGTQKDSAPEASRPEQSTA</sequence>
<dbReference type="PANTHER" id="PTHR24305">
    <property type="entry name" value="CYTOCHROME P450"/>
    <property type="match status" value="1"/>
</dbReference>
<feature type="transmembrane region" description="Helical" evidence="14">
    <location>
        <begin position="7"/>
        <end position="26"/>
    </location>
</feature>
<dbReference type="InterPro" id="IPR036396">
    <property type="entry name" value="Cyt_P450_sf"/>
</dbReference>
<evidence type="ECO:0000313" key="16">
    <source>
        <dbReference type="Proteomes" id="UP000622797"/>
    </source>
</evidence>
<evidence type="ECO:0000256" key="4">
    <source>
        <dbReference type="ARBA" id="ARBA00022617"/>
    </source>
</evidence>
<dbReference type="OrthoDB" id="6692864at2759"/>
<keyword evidence="7 14" id="KW-1133">Transmembrane helix</keyword>